<dbReference type="CDD" id="cd23992">
    <property type="entry name" value="PBP_GOBP"/>
    <property type="match status" value="1"/>
</dbReference>
<dbReference type="GO" id="GO:0005549">
    <property type="term" value="F:odorant binding"/>
    <property type="evidence" value="ECO:0007669"/>
    <property type="project" value="InterPro"/>
</dbReference>
<feature type="signal peptide" evidence="4">
    <location>
        <begin position="1"/>
        <end position="26"/>
    </location>
</feature>
<organism evidence="5">
    <name type="scientific">Drosicha corpulenta</name>
    <dbReference type="NCBI Taxonomy" id="535978"/>
    <lineage>
        <taxon>Eukaryota</taxon>
        <taxon>Metazoa</taxon>
        <taxon>Ecdysozoa</taxon>
        <taxon>Arthropoda</taxon>
        <taxon>Hexapoda</taxon>
        <taxon>Insecta</taxon>
        <taxon>Pterygota</taxon>
        <taxon>Neoptera</taxon>
        <taxon>Paraneoptera</taxon>
        <taxon>Hemiptera</taxon>
        <taxon>Sternorrhyncha</taxon>
        <taxon>Coccoidea</taxon>
        <taxon>Monophlebidae</taxon>
        <taxon>Drosicha</taxon>
    </lineage>
</organism>
<proteinExistence type="evidence at transcript level"/>
<evidence type="ECO:0000313" key="5">
    <source>
        <dbReference type="EMBL" id="ALV87637.1"/>
    </source>
</evidence>
<dbReference type="SUPFAM" id="SSF47565">
    <property type="entry name" value="Insect pheromone/odorant-binding proteins"/>
    <property type="match status" value="1"/>
</dbReference>
<comment type="similarity">
    <text evidence="2">Belongs to the PBP/GOBP family.</text>
</comment>
<dbReference type="Gene3D" id="1.10.238.20">
    <property type="entry name" value="Pheromone/general odorant binding protein domain"/>
    <property type="match status" value="1"/>
</dbReference>
<dbReference type="FunFam" id="1.10.238.20:FF:000001">
    <property type="entry name" value="General odorant-binding protein lush"/>
    <property type="match status" value="1"/>
</dbReference>
<name>A0A0U3BFY8_9HEMI</name>
<dbReference type="PANTHER" id="PTHR21364:SF2">
    <property type="entry name" value="GENERAL ODORANT-BINDING PROTEIN 19A"/>
    <property type="match status" value="1"/>
</dbReference>
<keyword evidence="4" id="KW-0732">Signal</keyword>
<feature type="chain" id="PRO_5006836514" evidence="4">
    <location>
        <begin position="27"/>
        <end position="141"/>
    </location>
</feature>
<evidence type="ECO:0000256" key="3">
    <source>
        <dbReference type="ARBA" id="ARBA00022525"/>
    </source>
</evidence>
<keyword evidence="3" id="KW-0964">Secreted</keyword>
<comment type="subcellular location">
    <subcellularLocation>
        <location evidence="1">Secreted</location>
    </subcellularLocation>
</comment>
<protein>
    <submittedName>
        <fullName evidence="5">Odorant binding protein 8</fullName>
    </submittedName>
</protein>
<dbReference type="GO" id="GO:0007608">
    <property type="term" value="P:sensory perception of smell"/>
    <property type="evidence" value="ECO:0007669"/>
    <property type="project" value="UniProtKB-ARBA"/>
</dbReference>
<evidence type="ECO:0000256" key="2">
    <source>
        <dbReference type="ARBA" id="ARBA00008098"/>
    </source>
</evidence>
<dbReference type="SMART" id="SM00708">
    <property type="entry name" value="PhBP"/>
    <property type="match status" value="1"/>
</dbReference>
<dbReference type="InterPro" id="IPR006170">
    <property type="entry name" value="PBP/GOBP"/>
</dbReference>
<dbReference type="PANTHER" id="PTHR21364">
    <property type="entry name" value="GENERAL ODORANT-BINDING PROTEIN 19A"/>
    <property type="match status" value="1"/>
</dbReference>
<sequence>MDFARSIFLIPLLIVLLTTDNQRCNAMDDAIKEMIQSLHDACVEDTGVDESLIAAANNPGPLPDNQLLKCYMKCLMEEIGVLEGTTFDSEAFLDMLPDSMKTDVEPAIHNCKDTTGSDGCDLGYNLNACFKNFDPAHYMLF</sequence>
<evidence type="ECO:0000256" key="4">
    <source>
        <dbReference type="SAM" id="SignalP"/>
    </source>
</evidence>
<dbReference type="GO" id="GO:0005576">
    <property type="term" value="C:extracellular region"/>
    <property type="evidence" value="ECO:0007669"/>
    <property type="project" value="UniProtKB-SubCell"/>
</dbReference>
<reference evidence="5" key="1">
    <citation type="submission" date="2015-07" db="EMBL/GenBank/DDBJ databases">
        <authorList>
            <person name="Cajimat M.N.B."/>
            <person name="Milazzo M.L."/>
            <person name="Fulhorst C.F."/>
        </authorList>
    </citation>
    <scope>NUCLEOTIDE SEQUENCE</scope>
</reference>
<accession>A0A0U3BFY8</accession>
<dbReference type="AlphaFoldDB" id="A0A0U3BFY8"/>
<evidence type="ECO:0000256" key="1">
    <source>
        <dbReference type="ARBA" id="ARBA00004613"/>
    </source>
</evidence>
<dbReference type="InterPro" id="IPR036728">
    <property type="entry name" value="PBP_GOBP_sf"/>
</dbReference>
<dbReference type="EMBL" id="KT251208">
    <property type="protein sequence ID" value="ALV87637.1"/>
    <property type="molecule type" value="mRNA"/>
</dbReference>
<dbReference type="Pfam" id="PF01395">
    <property type="entry name" value="PBP_GOBP"/>
    <property type="match status" value="1"/>
</dbReference>